<evidence type="ECO:0000313" key="1">
    <source>
        <dbReference type="EMBL" id="SCL45585.1"/>
    </source>
</evidence>
<dbReference type="STRING" id="47871.GA0070608_0030"/>
<reference evidence="2" key="1">
    <citation type="submission" date="2016-06" db="EMBL/GenBank/DDBJ databases">
        <authorList>
            <person name="Varghese N."/>
            <person name="Submissions Spin"/>
        </authorList>
    </citation>
    <scope>NUCLEOTIDE SEQUENCE [LARGE SCALE GENOMIC DNA]</scope>
    <source>
        <strain evidence="2">DSM 43363</strain>
    </source>
</reference>
<accession>A0A1C6TUX9</accession>
<sequence length="109" mass="12207">MTFVALHADRGRVDATLDDLGCGWVWSEIHRRRPRVRLCCQQCDHPVHAKVSSGGLRFFAHDPERRPDCPAARETMEHHRACDAASFRGFSEGLVRTPAKRARVSGLSG</sequence>
<dbReference type="RefSeq" id="WP_091619496.1">
    <property type="nucleotide sequence ID" value="NZ_FMIC01000001.1"/>
</dbReference>
<dbReference type="EMBL" id="FMIC01000001">
    <property type="protein sequence ID" value="SCL45585.1"/>
    <property type="molecule type" value="Genomic_DNA"/>
</dbReference>
<dbReference type="AlphaFoldDB" id="A0A1C6TUX9"/>
<dbReference type="OrthoDB" id="4916564at2"/>
<dbReference type="Proteomes" id="UP000199343">
    <property type="component" value="Unassembled WGS sequence"/>
</dbReference>
<evidence type="ECO:0000313" key="2">
    <source>
        <dbReference type="Proteomes" id="UP000199343"/>
    </source>
</evidence>
<evidence type="ECO:0008006" key="3">
    <source>
        <dbReference type="Google" id="ProtNLM"/>
    </source>
</evidence>
<gene>
    <name evidence="1" type="ORF">GA0070608_0030</name>
</gene>
<organism evidence="1 2">
    <name type="scientific">Micromonospora peucetia</name>
    <dbReference type="NCBI Taxonomy" id="47871"/>
    <lineage>
        <taxon>Bacteria</taxon>
        <taxon>Bacillati</taxon>
        <taxon>Actinomycetota</taxon>
        <taxon>Actinomycetes</taxon>
        <taxon>Micromonosporales</taxon>
        <taxon>Micromonosporaceae</taxon>
        <taxon>Micromonospora</taxon>
    </lineage>
</organism>
<proteinExistence type="predicted"/>
<name>A0A1C6TUX9_9ACTN</name>
<protein>
    <recommendedName>
        <fullName evidence="3">Competence protein CoiA-like family protein</fullName>
    </recommendedName>
</protein>